<name>A0A8H9LFI5_9ACTN</name>
<dbReference type="GO" id="GO:0005886">
    <property type="term" value="C:plasma membrane"/>
    <property type="evidence" value="ECO:0007669"/>
    <property type="project" value="UniProtKB-SubCell"/>
</dbReference>
<accession>A0A8H9LFI5</accession>
<dbReference type="Gene3D" id="1.20.1250.20">
    <property type="entry name" value="MFS general substrate transporter like domains"/>
    <property type="match status" value="2"/>
</dbReference>
<dbReference type="InterPro" id="IPR011701">
    <property type="entry name" value="MFS"/>
</dbReference>
<keyword evidence="4 5" id="KW-0472">Membrane</keyword>
<keyword evidence="2 5" id="KW-0812">Transmembrane</keyword>
<feature type="transmembrane region" description="Helical" evidence="5">
    <location>
        <begin position="361"/>
        <end position="384"/>
    </location>
</feature>
<dbReference type="InterPro" id="IPR020846">
    <property type="entry name" value="MFS_dom"/>
</dbReference>
<gene>
    <name evidence="7" type="ORF">GCM10011574_20090</name>
</gene>
<dbReference type="InterPro" id="IPR036259">
    <property type="entry name" value="MFS_trans_sf"/>
</dbReference>
<feature type="transmembrane region" description="Helical" evidence="5">
    <location>
        <begin position="162"/>
        <end position="181"/>
    </location>
</feature>
<protein>
    <submittedName>
        <fullName evidence="7">MFS transporter</fullName>
    </submittedName>
</protein>
<keyword evidence="8" id="KW-1185">Reference proteome</keyword>
<feature type="transmembrane region" description="Helical" evidence="5">
    <location>
        <begin position="44"/>
        <end position="65"/>
    </location>
</feature>
<dbReference type="Proteomes" id="UP000653480">
    <property type="component" value="Unassembled WGS sequence"/>
</dbReference>
<evidence type="ECO:0000256" key="4">
    <source>
        <dbReference type="ARBA" id="ARBA00023136"/>
    </source>
</evidence>
<dbReference type="PANTHER" id="PTHR23501">
    <property type="entry name" value="MAJOR FACILITATOR SUPERFAMILY"/>
    <property type="match status" value="1"/>
</dbReference>
<feature type="transmembrane region" description="Helical" evidence="5">
    <location>
        <begin position="77"/>
        <end position="96"/>
    </location>
</feature>
<feature type="transmembrane region" description="Helical" evidence="5">
    <location>
        <begin position="134"/>
        <end position="156"/>
    </location>
</feature>
<evidence type="ECO:0000313" key="8">
    <source>
        <dbReference type="Proteomes" id="UP000653480"/>
    </source>
</evidence>
<feature type="transmembrane region" description="Helical" evidence="5">
    <location>
        <begin position="102"/>
        <end position="122"/>
    </location>
</feature>
<evidence type="ECO:0000256" key="5">
    <source>
        <dbReference type="SAM" id="Phobius"/>
    </source>
</evidence>
<dbReference type="EMBL" id="BMMN01000003">
    <property type="protein sequence ID" value="GGO06985.1"/>
    <property type="molecule type" value="Genomic_DNA"/>
</dbReference>
<dbReference type="GO" id="GO:0022857">
    <property type="term" value="F:transmembrane transporter activity"/>
    <property type="evidence" value="ECO:0007669"/>
    <property type="project" value="InterPro"/>
</dbReference>
<evidence type="ECO:0000313" key="7">
    <source>
        <dbReference type="EMBL" id="GGO06985.1"/>
    </source>
</evidence>
<organism evidence="7 8">
    <name type="scientific">Microbispora bryophytorum</name>
    <dbReference type="NCBI Taxonomy" id="1460882"/>
    <lineage>
        <taxon>Bacteria</taxon>
        <taxon>Bacillati</taxon>
        <taxon>Actinomycetota</taxon>
        <taxon>Actinomycetes</taxon>
        <taxon>Streptosporangiales</taxon>
        <taxon>Streptosporangiaceae</taxon>
        <taxon>Microbispora</taxon>
    </lineage>
</organism>
<comment type="caution">
    <text evidence="7">The sequence shown here is derived from an EMBL/GenBank/DDBJ whole genome shotgun (WGS) entry which is preliminary data.</text>
</comment>
<dbReference type="CDD" id="cd17504">
    <property type="entry name" value="MFS_MMR_MDR_like"/>
    <property type="match status" value="1"/>
</dbReference>
<dbReference type="PROSITE" id="PS50850">
    <property type="entry name" value="MFS"/>
    <property type="match status" value="1"/>
</dbReference>
<dbReference type="RefSeq" id="WP_142574903.1">
    <property type="nucleotide sequence ID" value="NZ_BMMN01000003.1"/>
</dbReference>
<dbReference type="PRINTS" id="PR01036">
    <property type="entry name" value="TCRTETB"/>
</dbReference>
<dbReference type="Pfam" id="PF07690">
    <property type="entry name" value="MFS_1"/>
    <property type="match status" value="1"/>
</dbReference>
<feature type="transmembrane region" description="Helical" evidence="5">
    <location>
        <begin position="304"/>
        <end position="323"/>
    </location>
</feature>
<sequence length="486" mass="49775">MSRTTSPQRLTFLALAAATASFSMLQSLVSPVLSTIQHDLHTSQSTVTWVLTAWLLSASVATPLMGRIADMIGKDRTLLIALGAIALGCLIAAVAPNVGVLIVGRIVQGLGGAVFPVSFGIVRDEFPANRVPSMVGVISAVIAAGGGVGIVLAGPIVDALGWRWLFWIPTIVVVATAFLAYRSVPRSPLRTPGRVNWTAAALLSGWLVALLVPLTEASAWGWSSAAVIAPLAAAVVLFAAWIAVELRSRDPLIDMRMMRLPAVWTTNLVALLFGAGMFASYAFLPQFMQIPAAVTGYGFGSSVTEAGLLMLPMLVTMAVAGTVSGPISRVAGVKAQLVVGCALGALASAGVALWHDRPWQLAVATAVFGLGLGLAYASMTNLIVQSVPAGQTAVAGGMNTNIRTIGGSIGTAVVSSVITGHLRPDGLPYESGFTTAFLVMAVTLAATVAVALLVPGARRRTVPAGEAAARVPAGTVGTVGTVGTAR</sequence>
<proteinExistence type="predicted"/>
<feature type="transmembrane region" description="Helical" evidence="5">
    <location>
        <begin position="434"/>
        <end position="454"/>
    </location>
</feature>
<feature type="transmembrane region" description="Helical" evidence="5">
    <location>
        <begin position="405"/>
        <end position="422"/>
    </location>
</feature>
<comment type="subcellular location">
    <subcellularLocation>
        <location evidence="1">Cell membrane</location>
        <topology evidence="1">Multi-pass membrane protein</topology>
    </subcellularLocation>
</comment>
<reference evidence="7" key="1">
    <citation type="journal article" date="2014" name="Int. J. Syst. Evol. Microbiol.">
        <title>Complete genome sequence of Corynebacterium casei LMG S-19264T (=DSM 44701T), isolated from a smear-ripened cheese.</title>
        <authorList>
            <consortium name="US DOE Joint Genome Institute (JGI-PGF)"/>
            <person name="Walter F."/>
            <person name="Albersmeier A."/>
            <person name="Kalinowski J."/>
            <person name="Ruckert C."/>
        </authorList>
    </citation>
    <scope>NUCLEOTIDE SEQUENCE</scope>
    <source>
        <strain evidence="7">CGMCC 4.7138</strain>
    </source>
</reference>
<dbReference type="OrthoDB" id="4484751at2"/>
<keyword evidence="3 5" id="KW-1133">Transmembrane helix</keyword>
<feature type="transmembrane region" description="Helical" evidence="5">
    <location>
        <begin position="264"/>
        <end position="284"/>
    </location>
</feature>
<evidence type="ECO:0000259" key="6">
    <source>
        <dbReference type="PROSITE" id="PS50850"/>
    </source>
</evidence>
<feature type="transmembrane region" description="Helical" evidence="5">
    <location>
        <begin position="220"/>
        <end position="244"/>
    </location>
</feature>
<evidence type="ECO:0000256" key="1">
    <source>
        <dbReference type="ARBA" id="ARBA00004651"/>
    </source>
</evidence>
<dbReference type="AlphaFoldDB" id="A0A8H9LFI5"/>
<dbReference type="SUPFAM" id="SSF103473">
    <property type="entry name" value="MFS general substrate transporter"/>
    <property type="match status" value="1"/>
</dbReference>
<feature type="domain" description="Major facilitator superfamily (MFS) profile" evidence="6">
    <location>
        <begin position="11"/>
        <end position="459"/>
    </location>
</feature>
<feature type="transmembrane region" description="Helical" evidence="5">
    <location>
        <begin position="335"/>
        <end position="355"/>
    </location>
</feature>
<reference evidence="7" key="2">
    <citation type="submission" date="2020-09" db="EMBL/GenBank/DDBJ databases">
        <authorList>
            <person name="Sun Q."/>
            <person name="Zhou Y."/>
        </authorList>
    </citation>
    <scope>NUCLEOTIDE SEQUENCE</scope>
    <source>
        <strain evidence="7">CGMCC 4.7138</strain>
    </source>
</reference>
<dbReference type="PANTHER" id="PTHR23501:SF197">
    <property type="entry name" value="COMD"/>
    <property type="match status" value="1"/>
</dbReference>
<evidence type="ECO:0000256" key="3">
    <source>
        <dbReference type="ARBA" id="ARBA00022989"/>
    </source>
</evidence>
<evidence type="ECO:0000256" key="2">
    <source>
        <dbReference type="ARBA" id="ARBA00022692"/>
    </source>
</evidence>
<feature type="transmembrane region" description="Helical" evidence="5">
    <location>
        <begin position="193"/>
        <end position="214"/>
    </location>
</feature>